<comment type="subcellular location">
    <subcellularLocation>
        <location evidence="1">Membrane</location>
        <topology evidence="1">Multi-pass membrane protein</topology>
    </subcellularLocation>
</comment>
<evidence type="ECO:0000256" key="3">
    <source>
        <dbReference type="ARBA" id="ARBA00022692"/>
    </source>
</evidence>
<sequence length="445" mass="50403">MGWECPQRQTTADFLTSLTNPAERVARPGFENGLPYTAKEFETYWKNSPQYKKLVADIEEYFQKTDNGSHGEEYHQAHVARQSNHISSKSSFIVSFFMQTRYIMGRNILRLKRNPSVAMQSITGQAFIGITLGSMFYNLSATTGTLYYRCAVLFGAVLFNAFSSILEIISLFEARPIVEKHKQYALYRPSADALAGIITELPTKFLLSVAFNLFIYFLPNLRRDAGRFFFFWLMCIMCTLVMSHLFRSLGAVSTTFAGAMTPATVLLLAMVIFAGFVLPTPSMLGWSRWINYLNPIAYVFESLMANEYSGRDFECSEFVPSGPGYPDTNSIHRICATTGSKAGLSVLHGDDYLAVSYEYYNSHKWRNFGIIVGFIVFFLFLYIILTEFNKGSMQKGEVVLFLKSSLKDQKRKSNKVASKSNDLENSTVPNEKISQKDQLDANKEE</sequence>
<comment type="caution">
    <text evidence="10">The sequence shown here is derived from an EMBL/GenBank/DDBJ whole genome shotgun (WGS) entry which is preliminary data.</text>
</comment>
<dbReference type="RefSeq" id="XP_015464367.1">
    <property type="nucleotide sequence ID" value="XM_015614805.1"/>
</dbReference>
<evidence type="ECO:0000256" key="5">
    <source>
        <dbReference type="ARBA" id="ARBA00023136"/>
    </source>
</evidence>
<evidence type="ECO:0000256" key="6">
    <source>
        <dbReference type="SAM" id="MobiDB-lite"/>
    </source>
</evidence>
<feature type="domain" description="ABC-2 type transporter transmembrane" evidence="8">
    <location>
        <begin position="99"/>
        <end position="308"/>
    </location>
</feature>
<evidence type="ECO:0000259" key="8">
    <source>
        <dbReference type="Pfam" id="PF01061"/>
    </source>
</evidence>
<dbReference type="GO" id="GO:0005524">
    <property type="term" value="F:ATP binding"/>
    <property type="evidence" value="ECO:0007669"/>
    <property type="project" value="InterPro"/>
</dbReference>
<protein>
    <recommendedName>
        <fullName evidence="12">ABC-2 type transporter domain-containing protein</fullName>
    </recommendedName>
</protein>
<dbReference type="EMBL" id="LMYN01000393">
    <property type="protein sequence ID" value="KRZ98264.1"/>
    <property type="molecule type" value="Genomic_DNA"/>
</dbReference>
<keyword evidence="4 7" id="KW-1133">Transmembrane helix</keyword>
<name>A0A0V1PPU5_9ASCO</name>
<feature type="transmembrane region" description="Helical" evidence="7">
    <location>
        <begin position="146"/>
        <end position="172"/>
    </location>
</feature>
<feature type="transmembrane region" description="Helical" evidence="7">
    <location>
        <begin position="365"/>
        <end position="385"/>
    </location>
</feature>
<evidence type="ECO:0000313" key="10">
    <source>
        <dbReference type="EMBL" id="KRZ98264.1"/>
    </source>
</evidence>
<evidence type="ECO:0008006" key="12">
    <source>
        <dbReference type="Google" id="ProtNLM"/>
    </source>
</evidence>
<feature type="compositionally biased region" description="Basic and acidic residues" evidence="6">
    <location>
        <begin position="433"/>
        <end position="445"/>
    </location>
</feature>
<feature type="transmembrane region" description="Helical" evidence="7">
    <location>
        <begin position="193"/>
        <end position="217"/>
    </location>
</feature>
<dbReference type="Pfam" id="PF06422">
    <property type="entry name" value="PDR_CDR"/>
    <property type="match status" value="1"/>
</dbReference>
<gene>
    <name evidence="10" type="ORF">AC631_05976</name>
</gene>
<dbReference type="PANTHER" id="PTHR19241">
    <property type="entry name" value="ATP-BINDING CASSETTE TRANSPORTER"/>
    <property type="match status" value="1"/>
</dbReference>
<dbReference type="InterPro" id="IPR010929">
    <property type="entry name" value="PDR_CDR_ABC"/>
</dbReference>
<reference evidence="10 11" key="1">
    <citation type="submission" date="2015-11" db="EMBL/GenBank/DDBJ databases">
        <title>The genome of Debaryomyces fabryi.</title>
        <authorList>
            <person name="Tafer H."/>
            <person name="Lopandic K."/>
        </authorList>
    </citation>
    <scope>NUCLEOTIDE SEQUENCE [LARGE SCALE GENOMIC DNA]</scope>
    <source>
        <strain evidence="10 11">CBS 789</strain>
    </source>
</reference>
<evidence type="ECO:0000256" key="1">
    <source>
        <dbReference type="ARBA" id="ARBA00004141"/>
    </source>
</evidence>
<dbReference type="InterPro" id="IPR013525">
    <property type="entry name" value="ABC2_TM"/>
</dbReference>
<feature type="non-terminal residue" evidence="10">
    <location>
        <position position="445"/>
    </location>
</feature>
<dbReference type="AlphaFoldDB" id="A0A0V1PPU5"/>
<accession>A0A0V1PPU5</accession>
<proteinExistence type="predicted"/>
<feature type="domain" description="CDR ABC transporter" evidence="9">
    <location>
        <begin position="319"/>
        <end position="409"/>
    </location>
</feature>
<feature type="transmembrane region" description="Helical" evidence="7">
    <location>
        <begin position="258"/>
        <end position="278"/>
    </location>
</feature>
<evidence type="ECO:0000256" key="2">
    <source>
        <dbReference type="ARBA" id="ARBA00022448"/>
    </source>
</evidence>
<evidence type="ECO:0000256" key="4">
    <source>
        <dbReference type="ARBA" id="ARBA00022989"/>
    </source>
</evidence>
<evidence type="ECO:0000256" key="7">
    <source>
        <dbReference type="SAM" id="Phobius"/>
    </source>
</evidence>
<evidence type="ECO:0000313" key="11">
    <source>
        <dbReference type="Proteomes" id="UP000054251"/>
    </source>
</evidence>
<dbReference type="GO" id="GO:0016020">
    <property type="term" value="C:membrane"/>
    <property type="evidence" value="ECO:0007669"/>
    <property type="project" value="UniProtKB-SubCell"/>
</dbReference>
<evidence type="ECO:0000259" key="9">
    <source>
        <dbReference type="Pfam" id="PF06422"/>
    </source>
</evidence>
<dbReference type="Pfam" id="PF01061">
    <property type="entry name" value="ABC2_membrane"/>
    <property type="match status" value="1"/>
</dbReference>
<dbReference type="Proteomes" id="UP000054251">
    <property type="component" value="Unassembled WGS sequence"/>
</dbReference>
<keyword evidence="11" id="KW-1185">Reference proteome</keyword>
<feature type="transmembrane region" description="Helical" evidence="7">
    <location>
        <begin position="229"/>
        <end position="246"/>
    </location>
</feature>
<feature type="region of interest" description="Disordered" evidence="6">
    <location>
        <begin position="407"/>
        <end position="445"/>
    </location>
</feature>
<feature type="transmembrane region" description="Helical" evidence="7">
    <location>
        <begin position="117"/>
        <end position="140"/>
    </location>
</feature>
<feature type="compositionally biased region" description="Polar residues" evidence="6">
    <location>
        <begin position="415"/>
        <end position="429"/>
    </location>
</feature>
<dbReference type="GeneID" id="26842985"/>
<keyword evidence="3 7" id="KW-0812">Transmembrane</keyword>
<dbReference type="GO" id="GO:0140359">
    <property type="term" value="F:ABC-type transporter activity"/>
    <property type="evidence" value="ECO:0007669"/>
    <property type="project" value="InterPro"/>
</dbReference>
<dbReference type="OrthoDB" id="4093211at2759"/>
<keyword evidence="5 7" id="KW-0472">Membrane</keyword>
<keyword evidence="2" id="KW-0813">Transport</keyword>
<organism evidence="10 11">
    <name type="scientific">Debaryomyces fabryi</name>
    <dbReference type="NCBI Taxonomy" id="58627"/>
    <lineage>
        <taxon>Eukaryota</taxon>
        <taxon>Fungi</taxon>
        <taxon>Dikarya</taxon>
        <taxon>Ascomycota</taxon>
        <taxon>Saccharomycotina</taxon>
        <taxon>Pichiomycetes</taxon>
        <taxon>Debaryomycetaceae</taxon>
        <taxon>Debaryomyces</taxon>
    </lineage>
</organism>